<keyword evidence="4" id="KW-0949">S-adenosyl-L-methionine</keyword>
<dbReference type="GO" id="GO:0003677">
    <property type="term" value="F:DNA binding"/>
    <property type="evidence" value="ECO:0007669"/>
    <property type="project" value="UniProtKB-KW"/>
</dbReference>
<evidence type="ECO:0000256" key="3">
    <source>
        <dbReference type="ARBA" id="ARBA00022679"/>
    </source>
</evidence>
<evidence type="ECO:0000256" key="7">
    <source>
        <dbReference type="ARBA" id="ARBA00047942"/>
    </source>
</evidence>
<name>A0A6C0JE30_9ZZZZ</name>
<dbReference type="PANTHER" id="PTHR33841:SF6">
    <property type="entry name" value="TYPE II METHYLTRANSFERASE M.HINDII"/>
    <property type="match status" value="1"/>
</dbReference>
<feature type="domain" description="Type II methyltransferase M.TaqI-like" evidence="8">
    <location>
        <begin position="67"/>
        <end position="161"/>
    </location>
</feature>
<dbReference type="Pfam" id="PF07669">
    <property type="entry name" value="Eco57I"/>
    <property type="match status" value="1"/>
</dbReference>
<evidence type="ECO:0000313" key="9">
    <source>
        <dbReference type="EMBL" id="QHU03110.1"/>
    </source>
</evidence>
<dbReference type="PRINTS" id="PR00507">
    <property type="entry name" value="N12N6MTFRASE"/>
</dbReference>
<keyword evidence="5" id="KW-0680">Restriction system</keyword>
<dbReference type="GO" id="GO:0009307">
    <property type="term" value="P:DNA restriction-modification system"/>
    <property type="evidence" value="ECO:0007669"/>
    <property type="project" value="UniProtKB-KW"/>
</dbReference>
<dbReference type="Gene3D" id="3.40.50.150">
    <property type="entry name" value="Vaccinia Virus protein VP39"/>
    <property type="match status" value="1"/>
</dbReference>
<evidence type="ECO:0000259" key="8">
    <source>
        <dbReference type="Pfam" id="PF07669"/>
    </source>
</evidence>
<evidence type="ECO:0000256" key="2">
    <source>
        <dbReference type="ARBA" id="ARBA00022603"/>
    </source>
</evidence>
<dbReference type="PANTHER" id="PTHR33841">
    <property type="entry name" value="DNA METHYLTRANSFERASE YEEA-RELATED"/>
    <property type="match status" value="1"/>
</dbReference>
<sequence>MKSSLGQYFTKDLTLKNKVFEFIKNNPALILEPSIGRGDLVTHVSDKIEKVKFDMFEIDNSITLLEKINKTKVIYGDFLKQNISRKYKTIIGNPPYVRTSKGNLYIDFTEKCFNLLEDNGELIFIVPSDFFKLTASVALLEKMMHVGTFTHIYHPNDEHLFKEASIDVIVYRYSKNTGLGNITYYNGEKKYINNNNGLITFHDNVVENNKSFKDYFTAHVGMVTGAEKIFKNNEYGNFELLNSNQQKENYIYLDKFPTENPSLNKYMESHKKHLISRKIKKFNETNWFQWGAIRNLSITKNNLGKDCIYIQTLTRKEIVAFKSKVTYFGGGLIMLLPHQKIDLDLVVNYLNSEKFKKNFIYSGRFKIGQRQIINATIYCK</sequence>
<keyword evidence="2" id="KW-0489">Methyltransferase</keyword>
<reference evidence="9" key="1">
    <citation type="journal article" date="2020" name="Nature">
        <title>Giant virus diversity and host interactions through global metagenomics.</title>
        <authorList>
            <person name="Schulz F."/>
            <person name="Roux S."/>
            <person name="Paez-Espino D."/>
            <person name="Jungbluth S."/>
            <person name="Walsh D.A."/>
            <person name="Denef V.J."/>
            <person name="McMahon K.D."/>
            <person name="Konstantinidis K.T."/>
            <person name="Eloe-Fadrosh E.A."/>
            <person name="Kyrpides N.C."/>
            <person name="Woyke T."/>
        </authorList>
    </citation>
    <scope>NUCLEOTIDE SEQUENCE</scope>
    <source>
        <strain evidence="9">GVMAG-M-3300025890-48</strain>
    </source>
</reference>
<dbReference type="AlphaFoldDB" id="A0A6C0JE30"/>
<dbReference type="GO" id="GO:0032259">
    <property type="term" value="P:methylation"/>
    <property type="evidence" value="ECO:0007669"/>
    <property type="project" value="UniProtKB-KW"/>
</dbReference>
<dbReference type="InterPro" id="IPR050953">
    <property type="entry name" value="N4_N6_ade-DNA_methylase"/>
</dbReference>
<dbReference type="EMBL" id="MN740369">
    <property type="protein sequence ID" value="QHU03110.1"/>
    <property type="molecule type" value="Genomic_DNA"/>
</dbReference>
<comment type="catalytic activity">
    <reaction evidence="7">
        <text>a 2'-deoxyadenosine in DNA + S-adenosyl-L-methionine = an N(6)-methyl-2'-deoxyadenosine in DNA + S-adenosyl-L-homocysteine + H(+)</text>
        <dbReference type="Rhea" id="RHEA:15197"/>
        <dbReference type="Rhea" id="RHEA-COMP:12418"/>
        <dbReference type="Rhea" id="RHEA-COMP:12419"/>
        <dbReference type="ChEBI" id="CHEBI:15378"/>
        <dbReference type="ChEBI" id="CHEBI:57856"/>
        <dbReference type="ChEBI" id="CHEBI:59789"/>
        <dbReference type="ChEBI" id="CHEBI:90615"/>
        <dbReference type="ChEBI" id="CHEBI:90616"/>
        <dbReference type="EC" id="2.1.1.72"/>
    </reaction>
</comment>
<evidence type="ECO:0000256" key="1">
    <source>
        <dbReference type="ARBA" id="ARBA00011900"/>
    </source>
</evidence>
<dbReference type="SUPFAM" id="SSF53335">
    <property type="entry name" value="S-adenosyl-L-methionine-dependent methyltransferases"/>
    <property type="match status" value="1"/>
</dbReference>
<dbReference type="InterPro" id="IPR011639">
    <property type="entry name" value="MethylTrfase_TaqI-like_dom"/>
</dbReference>
<dbReference type="EC" id="2.1.1.72" evidence="1"/>
<proteinExistence type="predicted"/>
<keyword evidence="3" id="KW-0808">Transferase</keyword>
<dbReference type="InterPro" id="IPR029063">
    <property type="entry name" value="SAM-dependent_MTases_sf"/>
</dbReference>
<keyword evidence="6" id="KW-0238">DNA-binding</keyword>
<dbReference type="InterPro" id="IPR002052">
    <property type="entry name" value="DNA_methylase_N6_adenine_CS"/>
</dbReference>
<evidence type="ECO:0000256" key="5">
    <source>
        <dbReference type="ARBA" id="ARBA00022747"/>
    </source>
</evidence>
<dbReference type="GO" id="GO:0009007">
    <property type="term" value="F:site-specific DNA-methyltransferase (adenine-specific) activity"/>
    <property type="evidence" value="ECO:0007669"/>
    <property type="project" value="UniProtKB-EC"/>
</dbReference>
<protein>
    <recommendedName>
        <fullName evidence="1">site-specific DNA-methyltransferase (adenine-specific)</fullName>
        <ecNumber evidence="1">2.1.1.72</ecNumber>
    </recommendedName>
</protein>
<evidence type="ECO:0000256" key="4">
    <source>
        <dbReference type="ARBA" id="ARBA00022691"/>
    </source>
</evidence>
<organism evidence="9">
    <name type="scientific">viral metagenome</name>
    <dbReference type="NCBI Taxonomy" id="1070528"/>
    <lineage>
        <taxon>unclassified sequences</taxon>
        <taxon>metagenomes</taxon>
        <taxon>organismal metagenomes</taxon>
    </lineage>
</organism>
<dbReference type="PROSITE" id="PS00092">
    <property type="entry name" value="N6_MTASE"/>
    <property type="match status" value="1"/>
</dbReference>
<evidence type="ECO:0000256" key="6">
    <source>
        <dbReference type="ARBA" id="ARBA00023125"/>
    </source>
</evidence>
<accession>A0A6C0JE30</accession>